<gene>
    <name evidence="2" type="ORF">ABSL23_01065</name>
</gene>
<dbReference type="RefSeq" id="WP_353633342.1">
    <property type="nucleotide sequence ID" value="NZ_CP159203.1"/>
</dbReference>
<evidence type="ECO:0000313" key="2">
    <source>
        <dbReference type="EMBL" id="XCF15227.1"/>
    </source>
</evidence>
<dbReference type="PANTHER" id="PTHR47354:SF5">
    <property type="entry name" value="PROTEIN RFBI"/>
    <property type="match status" value="1"/>
</dbReference>
<organism evidence="2">
    <name type="scientific">Halobacterium sp. NMX12-1</name>
    <dbReference type="NCBI Taxonomy" id="3166650"/>
    <lineage>
        <taxon>Archaea</taxon>
        <taxon>Methanobacteriati</taxon>
        <taxon>Methanobacteriota</taxon>
        <taxon>Stenosarchaea group</taxon>
        <taxon>Halobacteria</taxon>
        <taxon>Halobacteriales</taxon>
        <taxon>Halobacteriaceae</taxon>
        <taxon>Halobacterium</taxon>
    </lineage>
</organism>
<dbReference type="InterPro" id="IPR008333">
    <property type="entry name" value="Cbr1-like_FAD-bd_dom"/>
</dbReference>
<dbReference type="InterPro" id="IPR050415">
    <property type="entry name" value="MRET"/>
</dbReference>
<dbReference type="Pfam" id="PF00970">
    <property type="entry name" value="FAD_binding_6"/>
    <property type="match status" value="1"/>
</dbReference>
<dbReference type="AlphaFoldDB" id="A0AAU8C8U6"/>
<feature type="domain" description="FAD-binding FR-type" evidence="1">
    <location>
        <begin position="65"/>
        <end position="175"/>
    </location>
</feature>
<name>A0AAU8C8U6_9EURY</name>
<dbReference type="PROSITE" id="PS51384">
    <property type="entry name" value="FAD_FR"/>
    <property type="match status" value="1"/>
</dbReference>
<dbReference type="PANTHER" id="PTHR47354">
    <property type="entry name" value="NADH OXIDOREDUCTASE HCR"/>
    <property type="match status" value="1"/>
</dbReference>
<geneLocation type="plasmid" evidence="2">
    <name>pNMX12-1_234</name>
</geneLocation>
<dbReference type="KEGG" id="hanx:ABSL23_01065"/>
<dbReference type="Pfam" id="PF00175">
    <property type="entry name" value="NAD_binding_1"/>
    <property type="match status" value="1"/>
</dbReference>
<dbReference type="GO" id="GO:0016491">
    <property type="term" value="F:oxidoreductase activity"/>
    <property type="evidence" value="ECO:0007669"/>
    <property type="project" value="InterPro"/>
</dbReference>
<sequence>MTVREHNSQHEHAQSLPLLSESATVTAVNAMDRDRRSEIRRKLLAVGARHGFEDAIPDAGPIDWTAVFEAATSANRRLAPQIGAFRDRYERAHPALVSVTLDVDSPVDFAAGQYISLRYDGRTRPYSVASSPNRDELELCIRRVPDGRLSPKLCDDLSVGDKVTVRGPNGHLLLENQSKRDLAFLATGTGVAPMKSMLDYLFEDGRDTHRGEPRDVWLFLGAAWEDDLPYHGAFQDRAATHDNFHYVPCLSRESWLADWTGETEYIQDALLKYVEERALDDAVFGQHIAELLRTRPDVDIEARIDPHELEVYACGINAMVYSLETAVTRLGVPTNHVHCEGYG</sequence>
<dbReference type="EMBL" id="CP159203">
    <property type="protein sequence ID" value="XCF15227.1"/>
    <property type="molecule type" value="Genomic_DNA"/>
</dbReference>
<dbReference type="SUPFAM" id="SSF63380">
    <property type="entry name" value="Riboflavin synthase domain-like"/>
    <property type="match status" value="1"/>
</dbReference>
<dbReference type="Gene3D" id="3.40.50.80">
    <property type="entry name" value="Nucleotide-binding domain of ferredoxin-NADP reductase (FNR) module"/>
    <property type="match status" value="1"/>
</dbReference>
<proteinExistence type="predicted"/>
<accession>A0AAU8C8U6</accession>
<keyword evidence="2" id="KW-0614">Plasmid</keyword>
<dbReference type="InterPro" id="IPR017927">
    <property type="entry name" value="FAD-bd_FR_type"/>
</dbReference>
<dbReference type="SUPFAM" id="SSF52343">
    <property type="entry name" value="Ferredoxin reductase-like, C-terminal NADP-linked domain"/>
    <property type="match status" value="1"/>
</dbReference>
<evidence type="ECO:0000259" key="1">
    <source>
        <dbReference type="PROSITE" id="PS51384"/>
    </source>
</evidence>
<dbReference type="Gene3D" id="2.40.30.10">
    <property type="entry name" value="Translation factors"/>
    <property type="match status" value="1"/>
</dbReference>
<dbReference type="InterPro" id="IPR039261">
    <property type="entry name" value="FNR_nucleotide-bd"/>
</dbReference>
<dbReference type="InterPro" id="IPR017938">
    <property type="entry name" value="Riboflavin_synthase-like_b-brl"/>
</dbReference>
<dbReference type="InterPro" id="IPR001433">
    <property type="entry name" value="OxRdtase_FAD/NAD-bd"/>
</dbReference>
<dbReference type="GeneID" id="91107697"/>
<reference evidence="2" key="1">
    <citation type="submission" date="2024-06" db="EMBL/GenBank/DDBJ databases">
        <title>Genome Sequence of an extremely halophilic archaeon isolated from Permian era halite, Salado Formation, Carlsbad, New Mexico: Halobacterium sp. strain NMX12-1.</title>
        <authorList>
            <person name="Sotoa L."/>
            <person name="DasSarma P."/>
            <person name="Anton B.P."/>
            <person name="Vincze T."/>
            <person name="Verma I."/>
            <person name="Eralp B."/>
            <person name="Powers D.W."/>
            <person name="Dozier B.L."/>
            <person name="Roberts R.J."/>
            <person name="DasSarma S."/>
        </authorList>
    </citation>
    <scope>NUCLEOTIDE SEQUENCE</scope>
    <source>
        <strain evidence="2">NMX12-1</strain>
        <plasmid evidence="2">pNMX12-1_234</plasmid>
    </source>
</reference>
<dbReference type="PRINTS" id="PR00410">
    <property type="entry name" value="PHEHYDRXLASE"/>
</dbReference>
<protein>
    <submittedName>
        <fullName evidence="2">FAD-binding oxidoreductase</fullName>
    </submittedName>
</protein>